<dbReference type="RefSeq" id="XP_046074374.1">
    <property type="nucleotide sequence ID" value="XM_046210962.1"/>
</dbReference>
<feature type="region of interest" description="Disordered" evidence="1">
    <location>
        <begin position="952"/>
        <end position="972"/>
    </location>
</feature>
<dbReference type="SUPFAM" id="SSF50978">
    <property type="entry name" value="WD40 repeat-like"/>
    <property type="match status" value="1"/>
</dbReference>
<feature type="compositionally biased region" description="Polar residues" evidence="1">
    <location>
        <begin position="330"/>
        <end position="339"/>
    </location>
</feature>
<protein>
    <recommendedName>
        <fullName evidence="4">BCAS3 domain-containing protein</fullName>
    </recommendedName>
</protein>
<dbReference type="Proteomes" id="UP001201262">
    <property type="component" value="Unassembled WGS sequence"/>
</dbReference>
<dbReference type="InterPro" id="IPR036322">
    <property type="entry name" value="WD40_repeat_dom_sf"/>
</dbReference>
<proteinExistence type="predicted"/>
<feature type="compositionally biased region" description="Polar residues" evidence="1">
    <location>
        <begin position="609"/>
        <end position="619"/>
    </location>
</feature>
<accession>A0AAD4KWB5</accession>
<dbReference type="GO" id="GO:0042594">
    <property type="term" value="P:response to starvation"/>
    <property type="evidence" value="ECO:0007669"/>
    <property type="project" value="TreeGrafter"/>
</dbReference>
<dbReference type="AlphaFoldDB" id="A0AAD4KWB5"/>
<keyword evidence="3" id="KW-1185">Reference proteome</keyword>
<sequence>MPPAASEDFFHPINHLSLDNHTPLSQSPGSVQESTGGKKKKKGKNKHGTKGKDTLLPQTDQMAADEIQPSPPSQSDPSSYPGNVFTPPSGNAVISPASPVLGALDPINNNNPESDTVLRTDAWAKSIPFGKSPPNDILDPAFASGSPHSIPNTLERAAFGSHISSSASPPIAPTRPMNYGPVGIGSPRHPSIDRQKRHSMGAHFQSQPPLPHLPQAHFYGAPEIDIPSPHRSGAGSQYSFCGWDSIPGPFLKTSKIGGRVLLVGTDGELHVIAIESQKTRTVGTLTGLNGRVLDAKILNYASRPDPYASSRPHVAVIIHGPVAHKDEPGDTSSIGSEQNEILPGLPGKSVPSEKPQNKEDTLYQTRVEIYSVKTGDHIMSLFQSKPAPCFESYPNLSLLAPAPVGSLRLYTTTNYVIVASGVSGEVFIYGIVSSGSAAMYQCLGKTWTTIQSKEVRRYSTSSSSTDHDGSQADSQHGPGSSENPIISLSGRWLAVVPPTSSSRAPPLGSVPQQCTQRKIHGLDTHIPPSKPTINCATDVGDGESLFDKVARGVTQELFKGARWMGDQGLQAWNNYWNKDQQASQGGNRRSSPYPDTQQGTHALFPPTHGQETSGASSSEPDLVSIIDLKRLEHGQDPKGTSPVPFATFQAPNGCSYLSFAPNGHMLLTASKKGDVQYVWDLMQAKNCRTAAFLSDDLTGNNASTSHVRLIARYSRLTTSNIIDIVWAYPTGEKFAVLTRKGTVHVYDIPRVAFQWPPLRRVQAKPSRPQLEDPASSTPESEGVGSASPFVSAMKFMGGTTQPILAAVRGRAPSVGSSFSGTPSFGISSAAGIGGKAVAAGLSKSMGAATGTVSTLRHVGENRLHLTSFGRDPMASRVTWVLIHNESLLGVIDYGSFKIYKVKRSTDRNKARRHQPVIGGKVAEMKLPEYMQNPSGPLQIGLPMDDKVVGSWSSPLATSHPSSVTKLSSQPLSQAEIETNTPYQPFHTDRRVTLNVIIDPTSAAGPPLGSWVFGNDIQTQKLHVQPLPHSDDEELTGQMMGNPEMENLISLGNGGDQVEEVVITTKRKKKTSAALSPTGHRDDDDGFFEDDCDVLDFAQDRV</sequence>
<comment type="caution">
    <text evidence="2">The sequence shown here is derived from an EMBL/GenBank/DDBJ whole genome shotgun (WGS) entry which is preliminary data.</text>
</comment>
<dbReference type="GO" id="GO:0005737">
    <property type="term" value="C:cytoplasm"/>
    <property type="evidence" value="ECO:0007669"/>
    <property type="project" value="TreeGrafter"/>
</dbReference>
<feature type="compositionally biased region" description="Basic residues" evidence="1">
    <location>
        <begin position="37"/>
        <end position="49"/>
    </location>
</feature>
<gene>
    <name evidence="2" type="ORF">BGW36DRAFT_293062</name>
</gene>
<evidence type="ECO:0000313" key="2">
    <source>
        <dbReference type="EMBL" id="KAH8700668.1"/>
    </source>
</evidence>
<dbReference type="GeneID" id="70241249"/>
<feature type="compositionally biased region" description="Polar residues" evidence="1">
    <location>
        <begin position="471"/>
        <end position="483"/>
    </location>
</feature>
<feature type="region of interest" description="Disordered" evidence="1">
    <location>
        <begin position="1"/>
        <end position="91"/>
    </location>
</feature>
<dbReference type="Gene3D" id="2.130.10.10">
    <property type="entry name" value="YVTN repeat-like/Quinoprotein amine dehydrogenase"/>
    <property type="match status" value="1"/>
</dbReference>
<evidence type="ECO:0008006" key="4">
    <source>
        <dbReference type="Google" id="ProtNLM"/>
    </source>
</evidence>
<dbReference type="EMBL" id="JAJTJA010000004">
    <property type="protein sequence ID" value="KAH8700668.1"/>
    <property type="molecule type" value="Genomic_DNA"/>
</dbReference>
<feature type="region of interest" description="Disordered" evidence="1">
    <location>
        <begin position="580"/>
        <end position="619"/>
    </location>
</feature>
<organism evidence="2 3">
    <name type="scientific">Talaromyces proteolyticus</name>
    <dbReference type="NCBI Taxonomy" id="1131652"/>
    <lineage>
        <taxon>Eukaryota</taxon>
        <taxon>Fungi</taxon>
        <taxon>Dikarya</taxon>
        <taxon>Ascomycota</taxon>
        <taxon>Pezizomycotina</taxon>
        <taxon>Eurotiomycetes</taxon>
        <taxon>Eurotiomycetidae</taxon>
        <taxon>Eurotiales</taxon>
        <taxon>Trichocomaceae</taxon>
        <taxon>Talaromyces</taxon>
        <taxon>Talaromyces sect. Bacilispori</taxon>
    </lineage>
</organism>
<feature type="compositionally biased region" description="Polar residues" evidence="1">
    <location>
        <begin position="17"/>
        <end position="35"/>
    </location>
</feature>
<feature type="region of interest" description="Disordered" evidence="1">
    <location>
        <begin position="762"/>
        <end position="785"/>
    </location>
</feature>
<reference evidence="2" key="1">
    <citation type="submission" date="2021-12" db="EMBL/GenBank/DDBJ databases">
        <title>Convergent genome expansion in fungi linked to evolution of root-endophyte symbiosis.</title>
        <authorList>
            <consortium name="DOE Joint Genome Institute"/>
            <person name="Ke Y.-H."/>
            <person name="Bonito G."/>
            <person name="Liao H.-L."/>
            <person name="Looney B."/>
            <person name="Rojas-Flechas A."/>
            <person name="Nash J."/>
            <person name="Hameed K."/>
            <person name="Schadt C."/>
            <person name="Martin F."/>
            <person name="Crous P.W."/>
            <person name="Miettinen O."/>
            <person name="Magnuson J.K."/>
            <person name="Labbe J."/>
            <person name="Jacobson D."/>
            <person name="Doktycz M.J."/>
            <person name="Veneault-Fourrey C."/>
            <person name="Kuo A."/>
            <person name="Mondo S."/>
            <person name="Calhoun S."/>
            <person name="Riley R."/>
            <person name="Ohm R."/>
            <person name="LaButti K."/>
            <person name="Andreopoulos B."/>
            <person name="Pangilinan J."/>
            <person name="Nolan M."/>
            <person name="Tritt A."/>
            <person name="Clum A."/>
            <person name="Lipzen A."/>
            <person name="Daum C."/>
            <person name="Barry K."/>
            <person name="Grigoriev I.V."/>
            <person name="Vilgalys R."/>
        </authorList>
    </citation>
    <scope>NUCLEOTIDE SEQUENCE</scope>
    <source>
        <strain evidence="2">PMI_201</strain>
    </source>
</reference>
<dbReference type="GO" id="GO:0006914">
    <property type="term" value="P:autophagy"/>
    <property type="evidence" value="ECO:0007669"/>
    <property type="project" value="InterPro"/>
</dbReference>
<dbReference type="InterPro" id="IPR045142">
    <property type="entry name" value="BCAS3-like"/>
</dbReference>
<evidence type="ECO:0000256" key="1">
    <source>
        <dbReference type="SAM" id="MobiDB-lite"/>
    </source>
</evidence>
<feature type="region of interest" description="Disordered" evidence="1">
    <location>
        <begin position="326"/>
        <end position="360"/>
    </location>
</feature>
<dbReference type="InterPro" id="IPR015943">
    <property type="entry name" value="WD40/YVTN_repeat-like_dom_sf"/>
</dbReference>
<feature type="compositionally biased region" description="Polar residues" evidence="1">
    <location>
        <begin position="580"/>
        <end position="600"/>
    </location>
</feature>
<dbReference type="PANTHER" id="PTHR13268:SF0">
    <property type="entry name" value="BCAS3 MICROTUBULE ASSOCIATED CELL MIGRATION FACTOR"/>
    <property type="match status" value="1"/>
</dbReference>
<feature type="region of interest" description="Disordered" evidence="1">
    <location>
        <begin position="454"/>
        <end position="483"/>
    </location>
</feature>
<name>A0AAD4KWB5_9EURO</name>
<evidence type="ECO:0000313" key="3">
    <source>
        <dbReference type="Proteomes" id="UP001201262"/>
    </source>
</evidence>
<dbReference type="PANTHER" id="PTHR13268">
    <property type="entry name" value="BREAST CARCINOMA AMPLIFIED SEQUENCE 3"/>
    <property type="match status" value="1"/>
</dbReference>